<dbReference type="PROSITE" id="PS51505">
    <property type="entry name" value="SCA7"/>
    <property type="match status" value="1"/>
</dbReference>
<dbReference type="VEuPathDB" id="FungiDB:MSYG_4339"/>
<dbReference type="InterPro" id="IPR037804">
    <property type="entry name" value="SGF73"/>
</dbReference>
<evidence type="ECO:0000313" key="3">
    <source>
        <dbReference type="Proteomes" id="UP000186303"/>
    </source>
</evidence>
<reference evidence="3" key="1">
    <citation type="journal article" date="2017" name="Nucleic Acids Res.">
        <title>Proteogenomics produces comprehensive and highly accurate protein-coding gene annotation in a complete genome assembly of Malassezia sympodialis.</title>
        <authorList>
            <person name="Zhu Y."/>
            <person name="Engstroem P.G."/>
            <person name="Tellgren-Roth C."/>
            <person name="Baudo C.D."/>
            <person name="Kennell J.C."/>
            <person name="Sun S."/>
            <person name="Billmyre R.B."/>
            <person name="Schroeder M.S."/>
            <person name="Andersson A."/>
            <person name="Holm T."/>
            <person name="Sigurgeirsson B."/>
            <person name="Wu G."/>
            <person name="Sankaranarayanan S.R."/>
            <person name="Siddharthan R."/>
            <person name="Sanyal K."/>
            <person name="Lundeberg J."/>
            <person name="Nystedt B."/>
            <person name="Boekhout T."/>
            <person name="Dawson T.L. Jr."/>
            <person name="Heitman J."/>
            <person name="Scheynius A."/>
            <person name="Lehtioe J."/>
        </authorList>
    </citation>
    <scope>NUCLEOTIDE SEQUENCE [LARGE SCALE GENOMIC DNA]</scope>
    <source>
        <strain evidence="3">ATCC 42132</strain>
    </source>
</reference>
<dbReference type="Proteomes" id="UP000186303">
    <property type="component" value="Chromosome 8"/>
</dbReference>
<dbReference type="GO" id="GO:0006357">
    <property type="term" value="P:regulation of transcription by RNA polymerase II"/>
    <property type="evidence" value="ECO:0007669"/>
    <property type="project" value="TreeGrafter"/>
</dbReference>
<organism evidence="2 3">
    <name type="scientific">Malassezia sympodialis (strain ATCC 42132)</name>
    <name type="common">Atopic eczema-associated yeast</name>
    <dbReference type="NCBI Taxonomy" id="1230383"/>
    <lineage>
        <taxon>Eukaryota</taxon>
        <taxon>Fungi</taxon>
        <taxon>Dikarya</taxon>
        <taxon>Basidiomycota</taxon>
        <taxon>Ustilaginomycotina</taxon>
        <taxon>Malasseziomycetes</taxon>
        <taxon>Malasseziales</taxon>
        <taxon>Malasseziaceae</taxon>
        <taxon>Malassezia</taxon>
    </lineage>
</organism>
<feature type="compositionally biased region" description="Polar residues" evidence="1">
    <location>
        <begin position="16"/>
        <end position="26"/>
    </location>
</feature>
<name>M5ECJ8_MALS4</name>
<dbReference type="GO" id="GO:1904802">
    <property type="term" value="P:RITS complex assembly"/>
    <property type="evidence" value="ECO:0007669"/>
    <property type="project" value="TreeGrafter"/>
</dbReference>
<dbReference type="AlphaFoldDB" id="M5ECJ8"/>
<dbReference type="STRING" id="1230383.M5ECJ8"/>
<feature type="region of interest" description="Disordered" evidence="1">
    <location>
        <begin position="9"/>
        <end position="28"/>
    </location>
</feature>
<dbReference type="KEGG" id="msym:MSY001_2772"/>
<dbReference type="EMBL" id="LT671828">
    <property type="protein sequence ID" value="SHO79984.1"/>
    <property type="molecule type" value="Genomic_DNA"/>
</dbReference>
<dbReference type="Gene3D" id="6.10.140.1270">
    <property type="match status" value="1"/>
</dbReference>
<protein>
    <submittedName>
        <fullName evidence="2">Similar to S.cerevisiae protein SGF73 (SAGA complex subunit)</fullName>
    </submittedName>
</protein>
<evidence type="ECO:0000313" key="2">
    <source>
        <dbReference type="EMBL" id="SHO79984.1"/>
    </source>
</evidence>
<sequence length="331" mass="35693">MAGASEALDWDAIVEQTHSPPVTSLDTHQRPWEVDERDVTEFGGFSLDDDVDVVMCEVCKKPVLREAHAFHLENCAVVQGMADGRLSPSLLRAASQDAGASGDAGALQARRKNLGGGKKNRGPIDLDRQCGVINNKGLPCSRSLTCKSHSMGAKRNVAGRSQPYDVLLFEWQKATNPAFVARLEEKERSIAAAKQSAGAKDKKRKATADRRGAGAGADLTDRDGSLRLAAENPVDMYVSHASFQDVDTEMRHVLETIHMSATRERTTILPLATRSLAGQYTTRMKRFRVLRQYLARGLSGTAHMQARLSSETAGAKTVAQGGDAPVVAAGK</sequence>
<accession>M5ECJ8</accession>
<evidence type="ECO:0000256" key="1">
    <source>
        <dbReference type="SAM" id="MobiDB-lite"/>
    </source>
</evidence>
<feature type="region of interest" description="Disordered" evidence="1">
    <location>
        <begin position="193"/>
        <end position="220"/>
    </location>
</feature>
<dbReference type="GO" id="GO:0031048">
    <property type="term" value="P:regulatory ncRNA-mediated heterochromatin formation"/>
    <property type="evidence" value="ECO:0007669"/>
    <property type="project" value="TreeGrafter"/>
</dbReference>
<keyword evidence="3" id="KW-1185">Reference proteome</keyword>
<dbReference type="InterPro" id="IPR013243">
    <property type="entry name" value="SCA7_dom"/>
</dbReference>
<dbReference type="PANTHER" id="PTHR47805:SF1">
    <property type="entry name" value="SAGA-ASSOCIATED FACTOR 73"/>
    <property type="match status" value="1"/>
</dbReference>
<dbReference type="OrthoDB" id="21678at2759"/>
<dbReference type="HOGENOM" id="CLU_042084_0_0_1"/>
<feature type="region of interest" description="Disordered" evidence="1">
    <location>
        <begin position="312"/>
        <end position="331"/>
    </location>
</feature>
<dbReference type="GO" id="GO:0000124">
    <property type="term" value="C:SAGA complex"/>
    <property type="evidence" value="ECO:0007669"/>
    <property type="project" value="InterPro"/>
</dbReference>
<proteinExistence type="predicted"/>
<dbReference type="Pfam" id="PF08313">
    <property type="entry name" value="SCA7"/>
    <property type="match status" value="1"/>
</dbReference>
<gene>
    <name evidence="2" type="ORF">MSYG_4339</name>
</gene>
<dbReference type="PANTHER" id="PTHR47805">
    <property type="entry name" value="SAGA-ASSOCIATED FACTOR 73"/>
    <property type="match status" value="1"/>
</dbReference>
<dbReference type="RefSeq" id="XP_018741279.1">
    <property type="nucleotide sequence ID" value="XM_018884639.1"/>
</dbReference>